<proteinExistence type="predicted"/>
<name>A0A828Z5M2_9LEPT</name>
<organism evidence="1 2">
    <name type="scientific">Leptospira weilii str. 2006001853</name>
    <dbReference type="NCBI Taxonomy" id="1001589"/>
    <lineage>
        <taxon>Bacteria</taxon>
        <taxon>Pseudomonadati</taxon>
        <taxon>Spirochaetota</taxon>
        <taxon>Spirochaetia</taxon>
        <taxon>Leptospirales</taxon>
        <taxon>Leptospiraceae</taxon>
        <taxon>Leptospira</taxon>
    </lineage>
</organism>
<reference evidence="1 2" key="1">
    <citation type="submission" date="2012-10" db="EMBL/GenBank/DDBJ databases">
        <authorList>
            <person name="Harkins D.M."/>
            <person name="Durkin A.S."/>
            <person name="Brinkac L.M."/>
            <person name="Haft D.H."/>
            <person name="Selengut J.D."/>
            <person name="Sanka R."/>
            <person name="DePew J."/>
            <person name="Purushe J."/>
            <person name="Whelen A.C."/>
            <person name="Vinetz J.M."/>
            <person name="Sutton G.G."/>
            <person name="Nierman W.C."/>
            <person name="Fouts D.E."/>
        </authorList>
    </citation>
    <scope>NUCLEOTIDE SEQUENCE [LARGE SCALE GENOMIC DNA]</scope>
    <source>
        <strain evidence="1 2">2006001853</strain>
    </source>
</reference>
<dbReference type="EMBL" id="AFLV02000036">
    <property type="protein sequence ID" value="EKR64830.1"/>
    <property type="molecule type" value="Genomic_DNA"/>
</dbReference>
<comment type="caution">
    <text evidence="1">The sequence shown here is derived from an EMBL/GenBank/DDBJ whole genome shotgun (WGS) entry which is preliminary data.</text>
</comment>
<dbReference type="AlphaFoldDB" id="A0A828Z5M2"/>
<protein>
    <submittedName>
        <fullName evidence="1">Uncharacterized protein</fullName>
    </submittedName>
</protein>
<dbReference type="Proteomes" id="UP000001338">
    <property type="component" value="Unassembled WGS sequence"/>
</dbReference>
<evidence type="ECO:0000313" key="2">
    <source>
        <dbReference type="Proteomes" id="UP000001338"/>
    </source>
</evidence>
<accession>A0A828Z5M2</accession>
<gene>
    <name evidence="1" type="ORF">LEP1GSC036_4545</name>
</gene>
<sequence>MVFDPSGLSTSFCNNIFPREKYLEGDGCKHRAENCMAGLAIVKGM</sequence>
<evidence type="ECO:0000313" key="1">
    <source>
        <dbReference type="EMBL" id="EKR64830.1"/>
    </source>
</evidence>